<protein>
    <submittedName>
        <fullName evidence="1">Uncharacterized protein</fullName>
    </submittedName>
</protein>
<organism evidence="1 2">
    <name type="scientific">Pseudomonas syringae pv. japonica str. M301072</name>
    <dbReference type="NCBI Taxonomy" id="629262"/>
    <lineage>
        <taxon>Bacteria</taxon>
        <taxon>Pseudomonadati</taxon>
        <taxon>Pseudomonadota</taxon>
        <taxon>Gammaproteobacteria</taxon>
        <taxon>Pseudomonadales</taxon>
        <taxon>Pseudomonadaceae</taxon>
        <taxon>Pseudomonas</taxon>
        <taxon>Pseudomonas syringae</taxon>
    </lineage>
</organism>
<evidence type="ECO:0000313" key="2">
    <source>
        <dbReference type="Proteomes" id="UP000004471"/>
    </source>
</evidence>
<dbReference type="AlphaFoldDB" id="F3FT73"/>
<accession>F3FT73</accession>
<dbReference type="EMBL" id="AEAH01001644">
    <property type="protein sequence ID" value="EGH33415.1"/>
    <property type="molecule type" value="Genomic_DNA"/>
</dbReference>
<name>F3FT73_PSESX</name>
<gene>
    <name evidence="1" type="ORF">PSYJA_32651</name>
</gene>
<sequence>MLPALSGFGERHGGVGAKPHHFGFAAETVTEPPKLRAATCDLKAKASGIRQTVEFFAGLLRYERLCQ</sequence>
<proteinExistence type="predicted"/>
<reference evidence="1 2" key="1">
    <citation type="journal article" date="2011" name="PLoS Pathog.">
        <title>Dynamic evolution of pathogenicity revealed by sequencing and comparative genomics of 19 Pseudomonas syringae isolates.</title>
        <authorList>
            <person name="Baltrus D.A."/>
            <person name="Nishimura M.T."/>
            <person name="Romanchuk A."/>
            <person name="Chang J.H."/>
            <person name="Mukhtar M.S."/>
            <person name="Cherkis K."/>
            <person name="Roach J."/>
            <person name="Grant S.R."/>
            <person name="Jones C.D."/>
            <person name="Dangl J.L."/>
        </authorList>
    </citation>
    <scope>NUCLEOTIDE SEQUENCE [LARGE SCALE GENOMIC DNA]</scope>
    <source>
        <strain evidence="2">M301072PT</strain>
    </source>
</reference>
<dbReference type="Proteomes" id="UP000004471">
    <property type="component" value="Unassembled WGS sequence"/>
</dbReference>
<dbReference type="HOGENOM" id="CLU_2809236_0_0_6"/>
<evidence type="ECO:0000313" key="1">
    <source>
        <dbReference type="EMBL" id="EGH33415.1"/>
    </source>
</evidence>
<comment type="caution">
    <text evidence="1">The sequence shown here is derived from an EMBL/GenBank/DDBJ whole genome shotgun (WGS) entry which is preliminary data.</text>
</comment>